<evidence type="ECO:0000259" key="11">
    <source>
        <dbReference type="PROSITE" id="PS51072"/>
    </source>
</evidence>
<dbReference type="SUPFAM" id="SSF49447">
    <property type="entry name" value="Second domain of Mu2 adaptin subunit (ap50) of ap2 adaptor"/>
    <property type="match status" value="1"/>
</dbReference>
<dbReference type="Pfam" id="PF10291">
    <property type="entry name" value="muHD"/>
    <property type="match status" value="1"/>
</dbReference>
<dbReference type="PROSITE" id="PS51072">
    <property type="entry name" value="MHD"/>
    <property type="match status" value="1"/>
</dbReference>
<accession>A0A8B7RMI1</accession>
<evidence type="ECO:0000256" key="4">
    <source>
        <dbReference type="ARBA" id="ARBA00022553"/>
    </source>
</evidence>
<dbReference type="PRINTS" id="PR01217">
    <property type="entry name" value="PRICHEXTENSN"/>
</dbReference>
<feature type="region of interest" description="Disordered" evidence="10">
    <location>
        <begin position="88"/>
        <end position="118"/>
    </location>
</feature>
<keyword evidence="7" id="KW-0168">Coated pit</keyword>
<feature type="region of interest" description="Disordered" evidence="10">
    <location>
        <begin position="147"/>
        <end position="359"/>
    </location>
</feature>
<dbReference type="GeneID" id="109384950"/>
<reference evidence="13" key="1">
    <citation type="submission" date="2025-08" db="UniProtKB">
        <authorList>
            <consortium name="RefSeq"/>
        </authorList>
    </citation>
    <scope>IDENTIFICATION</scope>
    <source>
        <tissue evidence="13">Muscle</tissue>
    </source>
</reference>
<dbReference type="GO" id="GO:0048268">
    <property type="term" value="P:clathrin coat assembly"/>
    <property type="evidence" value="ECO:0007669"/>
    <property type="project" value="TreeGrafter"/>
</dbReference>
<evidence type="ECO:0000256" key="9">
    <source>
        <dbReference type="ARBA" id="ARBA00046739"/>
    </source>
</evidence>
<comment type="subcellular location">
    <subcellularLocation>
        <location evidence="2">Membrane</location>
        <location evidence="2">Clathrin-coated pit</location>
        <topology evidence="2">Peripheral membrane protein</topology>
        <orientation evidence="2">Cytoplasmic side</orientation>
    </subcellularLocation>
</comment>
<dbReference type="RefSeq" id="XP_019502296.1">
    <property type="nucleotide sequence ID" value="XM_019646751.1"/>
</dbReference>
<proteinExistence type="predicted"/>
<keyword evidence="12" id="KW-1185">Reference proteome</keyword>
<dbReference type="GO" id="GO:0048488">
    <property type="term" value="P:synaptic vesicle endocytosis"/>
    <property type="evidence" value="ECO:0007669"/>
    <property type="project" value="TreeGrafter"/>
</dbReference>
<evidence type="ECO:0000256" key="8">
    <source>
        <dbReference type="ARBA" id="ARBA00030485"/>
    </source>
</evidence>
<feature type="compositionally biased region" description="Pro residues" evidence="10">
    <location>
        <begin position="249"/>
        <end position="264"/>
    </location>
</feature>
<feature type="domain" description="MHD" evidence="11">
    <location>
        <begin position="418"/>
        <end position="686"/>
    </location>
</feature>
<dbReference type="PANTHER" id="PTHR23065:SF8">
    <property type="entry name" value="F-BAR DOMAIN ONLY PROTEIN 2"/>
    <property type="match status" value="1"/>
</dbReference>
<feature type="compositionally biased region" description="Basic and acidic residues" evidence="10">
    <location>
        <begin position="16"/>
        <end position="34"/>
    </location>
</feature>
<comment type="function">
    <text evidence="1">May function in clathrin-mediated endocytosis. Has both a membrane binding/tubulating activity and the ability to recruit proteins essential to the formation of functional clathrin-coated pits. Has a preference for membranes enriched in phosphatidylserine and phosphoinositides and is required for the endocytosis of the transferrin receptor. May also bind tubulin. May play a role in the regulation of energy homeostasis.</text>
</comment>
<dbReference type="GO" id="GO:0030136">
    <property type="term" value="C:clathrin-coated vesicle"/>
    <property type="evidence" value="ECO:0007669"/>
    <property type="project" value="TreeGrafter"/>
</dbReference>
<dbReference type="GO" id="GO:0005886">
    <property type="term" value="C:plasma membrane"/>
    <property type="evidence" value="ECO:0007669"/>
    <property type="project" value="TreeGrafter"/>
</dbReference>
<feature type="region of interest" description="Disordered" evidence="10">
    <location>
        <begin position="1"/>
        <end position="40"/>
    </location>
</feature>
<organism evidence="12 13">
    <name type="scientific">Hipposideros armiger</name>
    <name type="common">Great Himalayan leaf-nosed bat</name>
    <dbReference type="NCBI Taxonomy" id="186990"/>
    <lineage>
        <taxon>Eukaryota</taxon>
        <taxon>Metazoa</taxon>
        <taxon>Chordata</taxon>
        <taxon>Craniata</taxon>
        <taxon>Vertebrata</taxon>
        <taxon>Euteleostomi</taxon>
        <taxon>Mammalia</taxon>
        <taxon>Eutheria</taxon>
        <taxon>Laurasiatheria</taxon>
        <taxon>Chiroptera</taxon>
        <taxon>Yinpterochiroptera</taxon>
        <taxon>Rhinolophoidea</taxon>
        <taxon>Hipposideridae</taxon>
        <taxon>Hipposideros</taxon>
    </lineage>
</organism>
<evidence type="ECO:0000313" key="12">
    <source>
        <dbReference type="Proteomes" id="UP000694851"/>
    </source>
</evidence>
<dbReference type="GO" id="GO:0005905">
    <property type="term" value="C:clathrin-coated pit"/>
    <property type="evidence" value="ECO:0007669"/>
    <property type="project" value="UniProtKB-SubCell"/>
</dbReference>
<dbReference type="CDD" id="cd09266">
    <property type="entry name" value="SGIP1_MHD"/>
    <property type="match status" value="1"/>
</dbReference>
<dbReference type="InterPro" id="IPR018808">
    <property type="entry name" value="Muniscin_C"/>
</dbReference>
<dbReference type="GO" id="GO:0098793">
    <property type="term" value="C:presynapse"/>
    <property type="evidence" value="ECO:0007669"/>
    <property type="project" value="GOC"/>
</dbReference>
<evidence type="ECO:0000313" key="13">
    <source>
        <dbReference type="RefSeq" id="XP_019502296.1"/>
    </source>
</evidence>
<dbReference type="OrthoDB" id="5593455at2759"/>
<keyword evidence="4" id="KW-0597">Phosphoprotein</keyword>
<evidence type="ECO:0000256" key="1">
    <source>
        <dbReference type="ARBA" id="ARBA00003346"/>
    </source>
</evidence>
<evidence type="ECO:0000256" key="2">
    <source>
        <dbReference type="ARBA" id="ARBA00004283"/>
    </source>
</evidence>
<feature type="compositionally biased region" description="Low complexity" evidence="10">
    <location>
        <begin position="336"/>
        <end position="359"/>
    </location>
</feature>
<dbReference type="AlphaFoldDB" id="A0A8B7RMI1"/>
<dbReference type="CTD" id="84251"/>
<dbReference type="PANTHER" id="PTHR23065">
    <property type="entry name" value="PROLINE-SERINE-THREONINE PHOSPHATASE INTERACTING PROTEIN 1"/>
    <property type="match status" value="1"/>
</dbReference>
<protein>
    <recommendedName>
        <fullName evidence="3">SH3-containing GRB2-like protein 3-interacting protein 1</fullName>
    </recommendedName>
    <alternativeName>
        <fullName evidence="8">Endophilin-3-interacting protein</fullName>
    </alternativeName>
</protein>
<gene>
    <name evidence="13" type="primary">SGIP1</name>
</gene>
<sequence>MMEGLKKRTRKAFGIRKKEKDTDSTGSPDRDGIQGKKKTQKTQLLLTSCFWLRALSLTLSQKKSNGAPNGFYAEIDWERYNSPELDEEGYSIRPEEPGSTKGKHFYSSSESEEEEESHKKFNIKIKPLQSKDILKNTATVDELKASIGNIALSPSPVRKSPRRSPGAIKRNLSSEEVARPRRSTPTPELISKKPPDDTTALAPLFGPPLESAFDEQKTEVLLDQPEIWGSGQPINPSIESPKLTRPFPTGTPPPLPPKNIPATPPRTSSPLTVGPGASSPARPATPLGPSSSTTPPPPPPRPPSRPKLPPGKPGVGDVPRPFSPPIHSSSPPPIAPLARAESTSSISSTNSLSAATTPTVVSEDDVFYDKLPSFERRCETPAENEQPSLVWFDRGKFYLTFEGSSRGPSPLTMGAQDTLPVAAAFTETVNAYFKGADPSKCIVKITGEMVLSFPAGITRHFANNPSPAALTFRVINFSRLEHVLPNPQLLCCDNSQNDANSKEFWVNMPNLMTHLKKVSEQKPQATYYNVDMLKYQVSAQGIQSTPLNLAVNWRCEPASTDLRIDYKYNTDAMTTAVALNNVQFLVPIDGGVTKLQAVLPPAVWNAEQQRILWKIPDISQKSENGGVGSLLARFQLSEGPSKPSPLVVQFTSEGSTLSGCDIELVGAGYRFSLIKKRFAAGKYLADN</sequence>
<name>A0A8B7RMI1_HIPAR</name>
<dbReference type="InterPro" id="IPR028565">
    <property type="entry name" value="MHD"/>
</dbReference>
<evidence type="ECO:0000256" key="10">
    <source>
        <dbReference type="SAM" id="MobiDB-lite"/>
    </source>
</evidence>
<keyword evidence="6" id="KW-0472">Membrane</keyword>
<keyword evidence="5" id="KW-0254">Endocytosis</keyword>
<evidence type="ECO:0000256" key="7">
    <source>
        <dbReference type="ARBA" id="ARBA00023176"/>
    </source>
</evidence>
<evidence type="ECO:0000256" key="6">
    <source>
        <dbReference type="ARBA" id="ARBA00023136"/>
    </source>
</evidence>
<comment type="subunit">
    <text evidence="9">Interacts with proteins essential or regulating the formation of functional clathrin-coated pits. Interacts with CANX. Interacts with AP2A1. Interacts with EPS15. Interacts with SH3GL3. Interacts with AMPH. Interacts with ITSN1 (via SH3 domains). Interacts with and REPS1.</text>
</comment>
<evidence type="ECO:0000256" key="5">
    <source>
        <dbReference type="ARBA" id="ARBA00022583"/>
    </source>
</evidence>
<dbReference type="GO" id="GO:0072583">
    <property type="term" value="P:clathrin-dependent endocytosis"/>
    <property type="evidence" value="ECO:0007669"/>
    <property type="project" value="InterPro"/>
</dbReference>
<evidence type="ECO:0000256" key="3">
    <source>
        <dbReference type="ARBA" id="ARBA00014150"/>
    </source>
</evidence>
<dbReference type="InterPro" id="IPR037984">
    <property type="entry name" value="SGIP1_MHD"/>
</dbReference>
<dbReference type="InterPro" id="IPR036168">
    <property type="entry name" value="AP2_Mu_C_sf"/>
</dbReference>
<dbReference type="Proteomes" id="UP000694851">
    <property type="component" value="Unplaced"/>
</dbReference>
<feature type="compositionally biased region" description="Pro residues" evidence="10">
    <location>
        <begin position="294"/>
        <end position="312"/>
    </location>
</feature>